<dbReference type="GO" id="GO:0005886">
    <property type="term" value="C:plasma membrane"/>
    <property type="evidence" value="ECO:0007669"/>
    <property type="project" value="UniProtKB-SubCell"/>
</dbReference>
<feature type="domain" description="Concentrative nucleoside transporter C-terminal" evidence="9">
    <location>
        <begin position="273"/>
        <end position="488"/>
    </location>
</feature>
<dbReference type="Pfam" id="PF01773">
    <property type="entry name" value="Nucleos_tra2_N"/>
    <property type="match status" value="1"/>
</dbReference>
<proteinExistence type="inferred from homology"/>
<evidence type="ECO:0000256" key="6">
    <source>
        <dbReference type="ARBA" id="ARBA00023136"/>
    </source>
</evidence>
<dbReference type="KEGG" id="cdes:C0J27_01055"/>
<feature type="domain" description="Concentrative nucleoside transporter N-terminal" evidence="8">
    <location>
        <begin position="85"/>
        <end position="158"/>
    </location>
</feature>
<organism evidence="11 12">
    <name type="scientific">Candidatus Chromulinivorax destructor</name>
    <dbReference type="NCBI Taxonomy" id="2066483"/>
    <lineage>
        <taxon>Bacteria</taxon>
        <taxon>Candidatus Babelota</taxon>
        <taxon>Candidatus Babeliae</taxon>
        <taxon>Candidatus Babeliales</taxon>
        <taxon>Candidatus Chromulinivoraceae</taxon>
        <taxon>Candidatus Chromulinivorax</taxon>
    </lineage>
</organism>
<keyword evidence="5 7" id="KW-1133">Transmembrane helix</keyword>
<dbReference type="EMBL" id="CP025544">
    <property type="protein sequence ID" value="AXK60338.1"/>
    <property type="molecule type" value="Genomic_DNA"/>
</dbReference>
<dbReference type="InterPro" id="IPR011642">
    <property type="entry name" value="Gate_dom"/>
</dbReference>
<feature type="transmembrane region" description="Helical" evidence="7">
    <location>
        <begin position="272"/>
        <end position="293"/>
    </location>
</feature>
<name>A0A345ZAM1_9BACT</name>
<comment type="subcellular location">
    <subcellularLocation>
        <location evidence="1">Cell membrane</location>
        <topology evidence="1">Multi-pass membrane protein</topology>
    </subcellularLocation>
</comment>
<sequence>MLACIKIKELTSTCFYHASNFFTASLVSLENKIITMKLHSNGMFLIFFLLKNVSLRIIIYSIFILIKVYFMVSYFIEYNRYMNLIGMAVLVAVAYLFSNNRSAVNRKLVINGLLFQAALAIFVLKTDIGFTLFNTISLGMSNLYGFAEVGINFVFGSLADPSGPWGVVFAVRVLPIIIFFGAFTSLLFYLGVVQKIVWGLTYVIQPILGTSGAETLCAVANSFLGQTEAPLLIKHYLKNVTRSEMMVVMASGFATVSGSLLAVYASMGVPSLHMLAASVMAIPGSIVMAKILYPETEKSKLEHAAEPVVVSNAANVLDAISMGTTDGLYLALNVGAMLISFLGLIALTNSVLGLVSTFGNYLLPYVGCTYLLPAINLNFIFSYLFAPVSYLMGFVGQEALHVGNLLGIKVTVNEFVAFNSMLSMQLSLRTQAILTYALCSFANFSCIGIQIGGIGVLVPDKRIWLSELGLRALLAATLANLMSALIAGLLI</sequence>
<dbReference type="GO" id="GO:0015293">
    <property type="term" value="F:symporter activity"/>
    <property type="evidence" value="ECO:0007669"/>
    <property type="project" value="TreeGrafter"/>
</dbReference>
<reference evidence="11 12" key="1">
    <citation type="submission" date="2017-12" db="EMBL/GenBank/DDBJ databases">
        <title>Chromulinavorax destructans is a abundant pathogen of dominant heterotrophic picoflagllates.</title>
        <authorList>
            <person name="Deeg C.M."/>
            <person name="Zimmer M."/>
            <person name="Suttle C.A."/>
        </authorList>
    </citation>
    <scope>NUCLEOTIDE SEQUENCE [LARGE SCALE GENOMIC DNA]</scope>
    <source>
        <strain evidence="11 12">SeV1</strain>
    </source>
</reference>
<protein>
    <submittedName>
        <fullName evidence="11">NupC/NupG family nucleoside CNT transporter</fullName>
    </submittedName>
</protein>
<feature type="transmembrane region" description="Helical" evidence="7">
    <location>
        <begin position="330"/>
        <end position="355"/>
    </location>
</feature>
<dbReference type="PANTHER" id="PTHR10590:SF4">
    <property type="entry name" value="SOLUTE CARRIER FAMILY 28 MEMBER 3"/>
    <property type="match status" value="1"/>
</dbReference>
<feature type="transmembrane region" description="Helical" evidence="7">
    <location>
        <begin position="433"/>
        <end position="458"/>
    </location>
</feature>
<evidence type="ECO:0000259" key="9">
    <source>
        <dbReference type="Pfam" id="PF07662"/>
    </source>
</evidence>
<dbReference type="InterPro" id="IPR002668">
    <property type="entry name" value="CNT_N_dom"/>
</dbReference>
<evidence type="ECO:0000259" key="8">
    <source>
        <dbReference type="Pfam" id="PF01773"/>
    </source>
</evidence>
<feature type="transmembrane region" description="Helical" evidence="7">
    <location>
        <begin position="167"/>
        <end position="190"/>
    </location>
</feature>
<feature type="transmembrane region" description="Helical" evidence="7">
    <location>
        <begin position="470"/>
        <end position="490"/>
    </location>
</feature>
<dbReference type="Proteomes" id="UP000254834">
    <property type="component" value="Chromosome"/>
</dbReference>
<feature type="transmembrane region" description="Helical" evidence="7">
    <location>
        <begin position="245"/>
        <end position="266"/>
    </location>
</feature>
<dbReference type="PANTHER" id="PTHR10590">
    <property type="entry name" value="SODIUM/NUCLEOSIDE COTRANSPORTER"/>
    <property type="match status" value="1"/>
</dbReference>
<dbReference type="Pfam" id="PF07662">
    <property type="entry name" value="Nucleos_tra2_C"/>
    <property type="match status" value="1"/>
</dbReference>
<keyword evidence="12" id="KW-1185">Reference proteome</keyword>
<evidence type="ECO:0000256" key="5">
    <source>
        <dbReference type="ARBA" id="ARBA00022989"/>
    </source>
</evidence>
<dbReference type="AlphaFoldDB" id="A0A345ZAM1"/>
<feature type="transmembrane region" description="Helical" evidence="7">
    <location>
        <begin position="361"/>
        <end position="386"/>
    </location>
</feature>
<keyword evidence="4 7" id="KW-0812">Transmembrane</keyword>
<feature type="transmembrane region" description="Helical" evidence="7">
    <location>
        <begin position="109"/>
        <end position="126"/>
    </location>
</feature>
<gene>
    <name evidence="11" type="ORF">C0J27_01055</name>
</gene>
<dbReference type="InterPro" id="IPR011657">
    <property type="entry name" value="CNT_C_dom"/>
</dbReference>
<evidence type="ECO:0000256" key="7">
    <source>
        <dbReference type="SAM" id="Phobius"/>
    </source>
</evidence>
<feature type="transmembrane region" description="Helical" evidence="7">
    <location>
        <begin position="81"/>
        <end position="97"/>
    </location>
</feature>
<evidence type="ECO:0000259" key="10">
    <source>
        <dbReference type="Pfam" id="PF07670"/>
    </source>
</evidence>
<evidence type="ECO:0000256" key="4">
    <source>
        <dbReference type="ARBA" id="ARBA00022692"/>
    </source>
</evidence>
<evidence type="ECO:0000256" key="1">
    <source>
        <dbReference type="ARBA" id="ARBA00004651"/>
    </source>
</evidence>
<dbReference type="InterPro" id="IPR008276">
    <property type="entry name" value="C_nuclsd_transpt"/>
</dbReference>
<comment type="similarity">
    <text evidence="2">Belongs to the concentrative nucleoside transporter (CNT) (TC 2.A.41) family.</text>
</comment>
<keyword evidence="3" id="KW-1003">Cell membrane</keyword>
<evidence type="ECO:0000313" key="11">
    <source>
        <dbReference type="EMBL" id="AXK60338.1"/>
    </source>
</evidence>
<dbReference type="GO" id="GO:0005337">
    <property type="term" value="F:nucleoside transmembrane transporter activity"/>
    <property type="evidence" value="ECO:0007669"/>
    <property type="project" value="InterPro"/>
</dbReference>
<accession>A0A345ZAM1</accession>
<dbReference type="OrthoDB" id="9766455at2"/>
<feature type="domain" description="Nucleoside transporter/FeoB GTPase Gate" evidence="10">
    <location>
        <begin position="171"/>
        <end position="268"/>
    </location>
</feature>
<dbReference type="Pfam" id="PF07670">
    <property type="entry name" value="Gate"/>
    <property type="match status" value="1"/>
</dbReference>
<keyword evidence="6 7" id="KW-0472">Membrane</keyword>
<evidence type="ECO:0000313" key="12">
    <source>
        <dbReference type="Proteomes" id="UP000254834"/>
    </source>
</evidence>
<evidence type="ECO:0000256" key="2">
    <source>
        <dbReference type="ARBA" id="ARBA00009033"/>
    </source>
</evidence>
<evidence type="ECO:0000256" key="3">
    <source>
        <dbReference type="ARBA" id="ARBA00022475"/>
    </source>
</evidence>